<protein>
    <submittedName>
        <fullName evidence="1">Uncharacterized protein</fullName>
    </submittedName>
</protein>
<dbReference type="EMBL" id="LR796257">
    <property type="protein sequence ID" value="CAB4132160.1"/>
    <property type="molecule type" value="Genomic_DNA"/>
</dbReference>
<accession>A0A6J5LGV3</accession>
<proteinExistence type="predicted"/>
<gene>
    <name evidence="1" type="ORF">UFOVP136_59</name>
</gene>
<dbReference type="InterPro" id="IPR036671">
    <property type="entry name" value="DPH_MB_sf"/>
</dbReference>
<organism evidence="1">
    <name type="scientific">uncultured Caudovirales phage</name>
    <dbReference type="NCBI Taxonomy" id="2100421"/>
    <lineage>
        <taxon>Viruses</taxon>
        <taxon>Duplodnaviria</taxon>
        <taxon>Heunggongvirae</taxon>
        <taxon>Uroviricota</taxon>
        <taxon>Caudoviricetes</taxon>
        <taxon>Peduoviridae</taxon>
        <taxon>Maltschvirus</taxon>
        <taxon>Maltschvirus maltsch</taxon>
    </lineage>
</organism>
<reference evidence="1" key="1">
    <citation type="submission" date="2020-04" db="EMBL/GenBank/DDBJ databases">
        <authorList>
            <person name="Chiriac C."/>
            <person name="Salcher M."/>
            <person name="Ghai R."/>
            <person name="Kavagutti S V."/>
        </authorList>
    </citation>
    <scope>NUCLEOTIDE SEQUENCE</scope>
</reference>
<dbReference type="SUPFAM" id="SSF144217">
    <property type="entry name" value="CSL zinc finger"/>
    <property type="match status" value="1"/>
</dbReference>
<sequence>MSNNTIKEPEQFFKINCGCGAIFEYQHSDSTLVEDTYNKSIVKCPVCKANLIVVTLKVDGHGSGGSGKQAVASVCLKNFK</sequence>
<name>A0A6J5LGV3_9CAUD</name>
<evidence type="ECO:0000313" key="1">
    <source>
        <dbReference type="EMBL" id="CAB4132160.1"/>
    </source>
</evidence>